<dbReference type="PANTHER" id="PTHR23355:SF9">
    <property type="entry name" value="DIS3-LIKE EXONUCLEASE 2"/>
    <property type="match status" value="1"/>
</dbReference>
<dbReference type="GO" id="GO:0005829">
    <property type="term" value="C:cytosol"/>
    <property type="evidence" value="ECO:0007669"/>
    <property type="project" value="TreeGrafter"/>
</dbReference>
<accession>A0A369KC39</accession>
<dbReference type="Gene3D" id="2.40.50.140">
    <property type="entry name" value="Nucleic acid-binding proteins"/>
    <property type="match status" value="1"/>
</dbReference>
<dbReference type="InterPro" id="IPR050180">
    <property type="entry name" value="RNR_Ribonuclease"/>
</dbReference>
<reference evidence="3 4" key="1">
    <citation type="submission" date="2018-07" db="EMBL/GenBank/DDBJ databases">
        <title>Comparative genomics of the Candidatus Parilichlamydiaceae reveals evidence of convergent evolution and genome reduction in the phylum Chlamydiae.</title>
        <authorList>
            <person name="Taylor-Brown A."/>
            <person name="Polkinghorne A."/>
        </authorList>
    </citation>
    <scope>NUCLEOTIDE SEQUENCE [LARGE SCALE GENOMIC DNA]</scope>
    <source>
        <strain evidence="3 4">Hat2</strain>
    </source>
</reference>
<dbReference type="Pfam" id="PF00773">
    <property type="entry name" value="RNB"/>
    <property type="match status" value="1"/>
</dbReference>
<dbReference type="AlphaFoldDB" id="A0A369KC39"/>
<dbReference type="InterPro" id="IPR012340">
    <property type="entry name" value="NA-bd_OB-fold"/>
</dbReference>
<dbReference type="EMBL" id="QQBG01000014">
    <property type="protein sequence ID" value="RDB31478.1"/>
    <property type="molecule type" value="Genomic_DNA"/>
</dbReference>
<dbReference type="SMART" id="SM00955">
    <property type="entry name" value="RNB"/>
    <property type="match status" value="1"/>
</dbReference>
<proteinExistence type="predicted"/>
<dbReference type="Proteomes" id="UP000253816">
    <property type="component" value="Unassembled WGS sequence"/>
</dbReference>
<organism evidence="3 4">
    <name type="scientific">Candidatus Similichlamydia laticola</name>
    <dbReference type="NCBI Taxonomy" id="2170265"/>
    <lineage>
        <taxon>Bacteria</taxon>
        <taxon>Pseudomonadati</taxon>
        <taxon>Chlamydiota</taxon>
        <taxon>Chlamydiia</taxon>
        <taxon>Parachlamydiales</taxon>
        <taxon>Candidatus Parilichlamydiaceae</taxon>
        <taxon>Candidatus Similichlamydia</taxon>
    </lineage>
</organism>
<evidence type="ECO:0000256" key="1">
    <source>
        <dbReference type="SAM" id="MobiDB-lite"/>
    </source>
</evidence>
<keyword evidence="4" id="KW-1185">Reference proteome</keyword>
<protein>
    <submittedName>
        <fullName evidence="3">3'-to-5' exoribonuclease RNase R</fullName>
    </submittedName>
</protein>
<name>A0A369KC39_9BACT</name>
<dbReference type="GO" id="GO:0004540">
    <property type="term" value="F:RNA nuclease activity"/>
    <property type="evidence" value="ECO:0007669"/>
    <property type="project" value="InterPro"/>
</dbReference>
<dbReference type="GO" id="GO:0003723">
    <property type="term" value="F:RNA binding"/>
    <property type="evidence" value="ECO:0007669"/>
    <property type="project" value="InterPro"/>
</dbReference>
<evidence type="ECO:0000259" key="2">
    <source>
        <dbReference type="PROSITE" id="PS50126"/>
    </source>
</evidence>
<dbReference type="PROSITE" id="PS50126">
    <property type="entry name" value="S1"/>
    <property type="match status" value="1"/>
</dbReference>
<gene>
    <name evidence="3" type="ORF">HAT2_00404</name>
</gene>
<dbReference type="SUPFAM" id="SSF50249">
    <property type="entry name" value="Nucleic acid-binding proteins"/>
    <property type="match status" value="2"/>
</dbReference>
<dbReference type="GO" id="GO:0006402">
    <property type="term" value="P:mRNA catabolic process"/>
    <property type="evidence" value="ECO:0007669"/>
    <property type="project" value="TreeGrafter"/>
</dbReference>
<feature type="domain" description="S1 motif" evidence="2">
    <location>
        <begin position="286"/>
        <end position="372"/>
    </location>
</feature>
<feature type="region of interest" description="Disordered" evidence="1">
    <location>
        <begin position="375"/>
        <end position="400"/>
    </location>
</feature>
<evidence type="ECO:0000313" key="4">
    <source>
        <dbReference type="Proteomes" id="UP000253816"/>
    </source>
</evidence>
<comment type="caution">
    <text evidence="3">The sequence shown here is derived from an EMBL/GenBank/DDBJ whole genome shotgun (WGS) entry which is preliminary data.</text>
</comment>
<dbReference type="PANTHER" id="PTHR23355">
    <property type="entry name" value="RIBONUCLEASE"/>
    <property type="match status" value="1"/>
</dbReference>
<sequence>MCSLRAGVPRLTVSVVMNFDAEGNLLNYKIVRSVIESKEQLSYERAKEILDKGKEESPRFAQLKMMVDLCLLLKSQRRLRGAVDMNLDEMKVICNERGETISLQRIPYDVTHQMVEEFMVKTNEVIARHLAENQTPTIYRAHEPPSEDSFREFLAQVEACHFPIKRVENSEEVDVPGLLDQASQTPFGRILTLEYIRSMKMAFYQVDNIGHFGLRLKHYCHFTSPIRRYSDLVVIRSLFGQIEPLQALQDISKFISSTERNSAKAEQSILLLKKLRLLSRFLAEGKNVFFARITKVRASGVILELLELSFEIFLHVSHVSREFLTFDEENLLLSSRTGTIYKSGDTMEIELTSVDLLTQKTRWKGLVHYSLDLQRTADPSSTPPFASRKKNLRRRPHGSR</sequence>
<feature type="compositionally biased region" description="Basic residues" evidence="1">
    <location>
        <begin position="387"/>
        <end position="400"/>
    </location>
</feature>
<evidence type="ECO:0000313" key="3">
    <source>
        <dbReference type="EMBL" id="RDB31478.1"/>
    </source>
</evidence>
<dbReference type="InterPro" id="IPR003029">
    <property type="entry name" value="S1_domain"/>
</dbReference>
<dbReference type="InterPro" id="IPR001900">
    <property type="entry name" value="RNase_II/R"/>
</dbReference>